<feature type="chain" id="PRO_5015140176" evidence="9">
    <location>
        <begin position="23"/>
        <end position="415"/>
    </location>
</feature>
<name>A0A2P6NBG8_9EUKA</name>
<dbReference type="GO" id="GO:0006508">
    <property type="term" value="P:proteolysis"/>
    <property type="evidence" value="ECO:0007669"/>
    <property type="project" value="UniProtKB-KW"/>
</dbReference>
<feature type="signal peptide" evidence="9">
    <location>
        <begin position="1"/>
        <end position="22"/>
    </location>
</feature>
<comment type="similarity">
    <text evidence="2">Belongs to the peptidase S54 family.</text>
</comment>
<gene>
    <name evidence="11" type="ORF">PROFUN_04533</name>
</gene>
<evidence type="ECO:0000256" key="9">
    <source>
        <dbReference type="SAM" id="SignalP"/>
    </source>
</evidence>
<feature type="transmembrane region" description="Helical" evidence="8">
    <location>
        <begin position="157"/>
        <end position="175"/>
    </location>
</feature>
<dbReference type="Gene3D" id="1.20.1540.10">
    <property type="entry name" value="Rhomboid-like"/>
    <property type="match status" value="1"/>
</dbReference>
<evidence type="ECO:0000256" key="6">
    <source>
        <dbReference type="ARBA" id="ARBA00022989"/>
    </source>
</evidence>
<organism evidence="11 12">
    <name type="scientific">Planoprotostelium fungivorum</name>
    <dbReference type="NCBI Taxonomy" id="1890364"/>
    <lineage>
        <taxon>Eukaryota</taxon>
        <taxon>Amoebozoa</taxon>
        <taxon>Evosea</taxon>
        <taxon>Variosea</taxon>
        <taxon>Cavosteliida</taxon>
        <taxon>Cavosteliaceae</taxon>
        <taxon>Planoprotostelium</taxon>
    </lineage>
</organism>
<dbReference type="PANTHER" id="PTHR43066:SF1">
    <property type="entry name" value="RHOMBOID PROTEIN 2"/>
    <property type="match status" value="1"/>
</dbReference>
<feature type="transmembrane region" description="Helical" evidence="8">
    <location>
        <begin position="187"/>
        <end position="204"/>
    </location>
</feature>
<dbReference type="InterPro" id="IPR013088">
    <property type="entry name" value="Znf_NHR/GATA"/>
</dbReference>
<sequence length="415" mass="46781">MKLSTLPLVTILLTAALIGLHALYPQPEEQVSEVCLNPKSVWQQGQYSRLLTSFLFHSGWVSAIYNAVMFFNKGYKVENQLFSSGRFLALLLLLGLLSNGIYVLLQVLFMQYGSSLGGGHLQMVKSYNQDCILGANAVLFALNIVSNHLARSGPLGHLFVWAEMFFSSFVILRSPNISHYRSFSIDNSGLCAAYVYLLFFHRFFETKSSTQTPFHLSWLEVGFGFATLLGLYFAVAEHVVDYVPRVEEYAAILILSYLVIALIRNWAEGREVKQNVGRNSQHKEAIIDKLSKASKKVRGHFDCEFYFSARFSLLMEAMFEMQIDEFRRGPEGAGTLCNACGVRYSRSRNILKKNRCISAYGSVFLVAESYSSGNDLVLPQITHVVTFRGVHPSVCTPDMPEFLYPSSDDEWHPDE</sequence>
<evidence type="ECO:0000256" key="3">
    <source>
        <dbReference type="ARBA" id="ARBA00022670"/>
    </source>
</evidence>
<feature type="transmembrane region" description="Helical" evidence="8">
    <location>
        <begin position="248"/>
        <end position="267"/>
    </location>
</feature>
<dbReference type="GO" id="GO:0016020">
    <property type="term" value="C:membrane"/>
    <property type="evidence" value="ECO:0007669"/>
    <property type="project" value="UniProtKB-SubCell"/>
</dbReference>
<evidence type="ECO:0000313" key="11">
    <source>
        <dbReference type="EMBL" id="PRP81298.1"/>
    </source>
</evidence>
<evidence type="ECO:0000256" key="5">
    <source>
        <dbReference type="ARBA" id="ARBA00022801"/>
    </source>
</evidence>
<evidence type="ECO:0000256" key="8">
    <source>
        <dbReference type="SAM" id="Phobius"/>
    </source>
</evidence>
<dbReference type="GO" id="GO:0004252">
    <property type="term" value="F:serine-type endopeptidase activity"/>
    <property type="evidence" value="ECO:0007669"/>
    <property type="project" value="InterPro"/>
</dbReference>
<reference evidence="11 12" key="1">
    <citation type="journal article" date="2018" name="Genome Biol. Evol.">
        <title>Multiple Roots of Fruiting Body Formation in Amoebozoa.</title>
        <authorList>
            <person name="Hillmann F."/>
            <person name="Forbes G."/>
            <person name="Novohradska S."/>
            <person name="Ferling I."/>
            <person name="Riege K."/>
            <person name="Groth M."/>
            <person name="Westermann M."/>
            <person name="Marz M."/>
            <person name="Spaller T."/>
            <person name="Winckler T."/>
            <person name="Schaap P."/>
            <person name="Glockner G."/>
        </authorList>
    </citation>
    <scope>NUCLEOTIDE SEQUENCE [LARGE SCALE GENOMIC DNA]</scope>
    <source>
        <strain evidence="11 12">Jena</strain>
    </source>
</reference>
<keyword evidence="3" id="KW-0645">Protease</keyword>
<dbReference type="InterPro" id="IPR035952">
    <property type="entry name" value="Rhomboid-like_sf"/>
</dbReference>
<feature type="transmembrane region" description="Helical" evidence="8">
    <location>
        <begin position="88"/>
        <end position="112"/>
    </location>
</feature>
<dbReference type="Pfam" id="PF01694">
    <property type="entry name" value="Rhomboid"/>
    <property type="match status" value="1"/>
</dbReference>
<comment type="caution">
    <text evidence="11">The sequence shown here is derived from an EMBL/GenBank/DDBJ whole genome shotgun (WGS) entry which is preliminary data.</text>
</comment>
<dbReference type="OrthoDB" id="2162994at2759"/>
<keyword evidence="9" id="KW-0732">Signal</keyword>
<evidence type="ECO:0000313" key="12">
    <source>
        <dbReference type="Proteomes" id="UP000241769"/>
    </source>
</evidence>
<accession>A0A2P6NBG8</accession>
<dbReference type="GO" id="GO:0008270">
    <property type="term" value="F:zinc ion binding"/>
    <property type="evidence" value="ECO:0007669"/>
    <property type="project" value="InterPro"/>
</dbReference>
<feature type="transmembrane region" description="Helical" evidence="8">
    <location>
        <begin position="46"/>
        <end position="68"/>
    </location>
</feature>
<dbReference type="GO" id="GO:0006355">
    <property type="term" value="P:regulation of DNA-templated transcription"/>
    <property type="evidence" value="ECO:0007669"/>
    <property type="project" value="InterPro"/>
</dbReference>
<feature type="transmembrane region" description="Helical" evidence="8">
    <location>
        <begin position="216"/>
        <end position="236"/>
    </location>
</feature>
<keyword evidence="5" id="KW-0378">Hydrolase</keyword>
<evidence type="ECO:0000259" key="10">
    <source>
        <dbReference type="Pfam" id="PF01694"/>
    </source>
</evidence>
<keyword evidence="6 8" id="KW-1133">Transmembrane helix</keyword>
<evidence type="ECO:0000256" key="4">
    <source>
        <dbReference type="ARBA" id="ARBA00022692"/>
    </source>
</evidence>
<dbReference type="PANTHER" id="PTHR43066">
    <property type="entry name" value="RHOMBOID-RELATED PROTEIN"/>
    <property type="match status" value="1"/>
</dbReference>
<keyword evidence="4 8" id="KW-0812">Transmembrane</keyword>
<protein>
    <submittedName>
        <fullName evidence="11">Rhomboid domain-containing protein 1-like</fullName>
    </submittedName>
</protein>
<dbReference type="Gene3D" id="3.30.50.10">
    <property type="entry name" value="Erythroid Transcription Factor GATA-1, subunit A"/>
    <property type="match status" value="1"/>
</dbReference>
<dbReference type="InterPro" id="IPR022764">
    <property type="entry name" value="Peptidase_S54_rhomboid_dom"/>
</dbReference>
<proteinExistence type="inferred from homology"/>
<feature type="domain" description="Peptidase S54 rhomboid" evidence="10">
    <location>
        <begin position="45"/>
        <end position="172"/>
    </location>
</feature>
<evidence type="ECO:0000256" key="2">
    <source>
        <dbReference type="ARBA" id="ARBA00009045"/>
    </source>
</evidence>
<comment type="subcellular location">
    <subcellularLocation>
        <location evidence="1">Membrane</location>
        <topology evidence="1">Multi-pass membrane protein</topology>
    </subcellularLocation>
</comment>
<dbReference type="Proteomes" id="UP000241769">
    <property type="component" value="Unassembled WGS sequence"/>
</dbReference>
<dbReference type="EMBL" id="MDYQ01000128">
    <property type="protein sequence ID" value="PRP81298.1"/>
    <property type="molecule type" value="Genomic_DNA"/>
</dbReference>
<dbReference type="InParanoid" id="A0A2P6NBG8"/>
<evidence type="ECO:0000256" key="1">
    <source>
        <dbReference type="ARBA" id="ARBA00004141"/>
    </source>
</evidence>
<keyword evidence="12" id="KW-1185">Reference proteome</keyword>
<keyword evidence="7 8" id="KW-0472">Membrane</keyword>
<dbReference type="AlphaFoldDB" id="A0A2P6NBG8"/>
<dbReference type="SUPFAM" id="SSF144091">
    <property type="entry name" value="Rhomboid-like"/>
    <property type="match status" value="1"/>
</dbReference>
<evidence type="ECO:0000256" key="7">
    <source>
        <dbReference type="ARBA" id="ARBA00023136"/>
    </source>
</evidence>